<protein>
    <submittedName>
        <fullName evidence="1">Uncharacterized protein</fullName>
    </submittedName>
</protein>
<dbReference type="Proteomes" id="UP001381693">
    <property type="component" value="Unassembled WGS sequence"/>
</dbReference>
<accession>A0AAN9A4H7</accession>
<organism evidence="1 2">
    <name type="scientific">Halocaridina rubra</name>
    <name type="common">Hawaiian red shrimp</name>
    <dbReference type="NCBI Taxonomy" id="373956"/>
    <lineage>
        <taxon>Eukaryota</taxon>
        <taxon>Metazoa</taxon>
        <taxon>Ecdysozoa</taxon>
        <taxon>Arthropoda</taxon>
        <taxon>Crustacea</taxon>
        <taxon>Multicrustacea</taxon>
        <taxon>Malacostraca</taxon>
        <taxon>Eumalacostraca</taxon>
        <taxon>Eucarida</taxon>
        <taxon>Decapoda</taxon>
        <taxon>Pleocyemata</taxon>
        <taxon>Caridea</taxon>
        <taxon>Atyoidea</taxon>
        <taxon>Atyidae</taxon>
        <taxon>Halocaridina</taxon>
    </lineage>
</organism>
<keyword evidence="2" id="KW-1185">Reference proteome</keyword>
<evidence type="ECO:0000313" key="1">
    <source>
        <dbReference type="EMBL" id="KAK7069232.1"/>
    </source>
</evidence>
<feature type="non-terminal residue" evidence="1">
    <location>
        <position position="84"/>
    </location>
</feature>
<name>A0AAN9A4H7_HALRR</name>
<evidence type="ECO:0000313" key="2">
    <source>
        <dbReference type="Proteomes" id="UP001381693"/>
    </source>
</evidence>
<dbReference type="AlphaFoldDB" id="A0AAN9A4H7"/>
<sequence length="84" mass="9647">MPWRKAKIILQLPQPTVLPPIHESFQLNSQDICRYCTLVKNVQELELSSLHGEKKKSPLSRIHMKKLKETVVASVYSQPLPSQL</sequence>
<proteinExistence type="predicted"/>
<gene>
    <name evidence="1" type="ORF">SK128_001202</name>
</gene>
<comment type="caution">
    <text evidence="1">The sequence shown here is derived from an EMBL/GenBank/DDBJ whole genome shotgun (WGS) entry which is preliminary data.</text>
</comment>
<dbReference type="EMBL" id="JAXCGZ010016994">
    <property type="protein sequence ID" value="KAK7069232.1"/>
    <property type="molecule type" value="Genomic_DNA"/>
</dbReference>
<reference evidence="1 2" key="1">
    <citation type="submission" date="2023-11" db="EMBL/GenBank/DDBJ databases">
        <title>Halocaridina rubra genome assembly.</title>
        <authorList>
            <person name="Smith C."/>
        </authorList>
    </citation>
    <scope>NUCLEOTIDE SEQUENCE [LARGE SCALE GENOMIC DNA]</scope>
    <source>
        <strain evidence="1">EP-1</strain>
        <tissue evidence="1">Whole</tissue>
    </source>
</reference>